<evidence type="ECO:0000313" key="1">
    <source>
        <dbReference type="EMBL" id="MDH2337069.1"/>
    </source>
</evidence>
<dbReference type="AlphaFoldDB" id="A0AAP4EG84"/>
<comment type="caution">
    <text evidence="1">The sequence shown here is derived from an EMBL/GenBank/DDBJ whole genome shotgun (WGS) entry which is preliminary data.</text>
</comment>
<accession>A0AAP4EG84</accession>
<proteinExistence type="predicted"/>
<protein>
    <submittedName>
        <fullName evidence="1">Uncharacterized protein</fullName>
    </submittedName>
</protein>
<sequence>MDWLYYCYTTILGKSEKDFWEATPAKIFKQIEVHSEFINKKTSQNKIKNNNNTNIVEGEVVSLKVLD</sequence>
<dbReference type="Proteomes" id="UP001222958">
    <property type="component" value="Unassembled WGS sequence"/>
</dbReference>
<dbReference type="RefSeq" id="WP_279858072.1">
    <property type="nucleotide sequence ID" value="NZ_JARVUX010000007.1"/>
</dbReference>
<organism evidence="1 2">
    <name type="scientific">Clostridium perfringens</name>
    <dbReference type="NCBI Taxonomy" id="1502"/>
    <lineage>
        <taxon>Bacteria</taxon>
        <taxon>Bacillati</taxon>
        <taxon>Bacillota</taxon>
        <taxon>Clostridia</taxon>
        <taxon>Eubacteriales</taxon>
        <taxon>Clostridiaceae</taxon>
        <taxon>Clostridium</taxon>
    </lineage>
</organism>
<evidence type="ECO:0000313" key="2">
    <source>
        <dbReference type="Proteomes" id="UP001222958"/>
    </source>
</evidence>
<dbReference type="EMBL" id="JARVUX010000007">
    <property type="protein sequence ID" value="MDH2337069.1"/>
    <property type="molecule type" value="Genomic_DNA"/>
</dbReference>
<reference evidence="1" key="1">
    <citation type="submission" date="2023-04" db="EMBL/GenBank/DDBJ databases">
        <title>Epidemiological investigation of Clostridium perfringens isolated from cattle.</title>
        <authorList>
            <person name="Tian R."/>
        </authorList>
    </citation>
    <scope>NUCLEOTIDE SEQUENCE</scope>
    <source>
        <strain evidence="1">ZWCP172</strain>
    </source>
</reference>
<name>A0AAP4EG84_CLOPF</name>
<gene>
    <name evidence="1" type="ORF">QDQ28_12850</name>
</gene>